<dbReference type="InterPro" id="IPR028581">
    <property type="entry name" value="DeoC_typeI"/>
</dbReference>
<dbReference type="EC" id="4.1.2.4" evidence="7"/>
<comment type="pathway">
    <text evidence="7">Carbohydrate degradation; 2-deoxy-D-ribose 1-phosphate degradation; D-glyceraldehyde 3-phosphate and acetaldehyde from 2-deoxy-alpha-D-ribose 1-phosphate: step 2/2.</text>
</comment>
<keyword evidence="3 7" id="KW-0456">Lyase</keyword>
<comment type="function">
    <text evidence="6 7">Catalyzes a reversible aldol reaction between acetaldehyde and D-glyceraldehyde 3-phosphate to generate 2-deoxy-D-ribose 5-phosphate.</text>
</comment>
<dbReference type="NCBIfam" id="TIGR00126">
    <property type="entry name" value="deoC"/>
    <property type="match status" value="1"/>
</dbReference>
<feature type="active site" description="Proton donor/acceptor" evidence="7">
    <location>
        <position position="92"/>
    </location>
</feature>
<dbReference type="InterPro" id="IPR011343">
    <property type="entry name" value="DeoC"/>
</dbReference>
<sequence length="218" mass="23364">MTKGELARLIDHTLLRIDARKKEIEKLCDEAGKFNFFSVCTNPHWVKTVRDILEGSGVKVCSVSGFPLGSSNTEAKVLEAKWGVDDGADEIDMVMNVGAFKDRDYSFVLEEIERAVEVVGPDRVTKVIIETCVLSDGEKAGASRLVKKAGAQFVKTSTGFGTGGATVEDVRLIRETVGDDMGVKASGGIRTFEQAVALVQAGATRIGTSVGVSIVHKK</sequence>
<keyword evidence="4 7" id="KW-0704">Schiff base</keyword>
<dbReference type="GO" id="GO:0009264">
    <property type="term" value="P:deoxyribonucleotide catabolic process"/>
    <property type="evidence" value="ECO:0007669"/>
    <property type="project" value="UniProtKB-UniRule"/>
</dbReference>
<dbReference type="PIRSF" id="PIRSF001357">
    <property type="entry name" value="DeoC"/>
    <property type="match status" value="1"/>
</dbReference>
<dbReference type="Proteomes" id="UP000315525">
    <property type="component" value="Unassembled WGS sequence"/>
</dbReference>
<dbReference type="HAMAP" id="MF_00114">
    <property type="entry name" value="DeoC_type1"/>
    <property type="match status" value="1"/>
</dbReference>
<protein>
    <recommendedName>
        <fullName evidence="7">Deoxyribose-phosphate aldolase</fullName>
        <shortName evidence="7">DERA</shortName>
        <ecNumber evidence="7">4.1.2.4</ecNumber>
    </recommendedName>
    <alternativeName>
        <fullName evidence="7">2-deoxy-D-ribose 5-phosphate aldolase</fullName>
    </alternativeName>
    <alternativeName>
        <fullName evidence="7">Phosphodeoxyriboaldolase</fullName>
        <shortName evidence="7">Deoxyriboaldolase</shortName>
    </alternativeName>
</protein>
<dbReference type="SMART" id="SM01133">
    <property type="entry name" value="DeoC"/>
    <property type="match status" value="1"/>
</dbReference>
<dbReference type="UniPathway" id="UPA00002">
    <property type="reaction ID" value="UER00468"/>
</dbReference>
<dbReference type="AlphaFoldDB" id="A0A523UTN9"/>
<dbReference type="GO" id="GO:0006018">
    <property type="term" value="P:2-deoxyribose 1-phosphate catabolic process"/>
    <property type="evidence" value="ECO:0007669"/>
    <property type="project" value="UniProtKB-UniRule"/>
</dbReference>
<evidence type="ECO:0000256" key="6">
    <source>
        <dbReference type="ARBA" id="ARBA00056337"/>
    </source>
</evidence>
<reference evidence="8 9" key="1">
    <citation type="submission" date="2019-03" db="EMBL/GenBank/DDBJ databases">
        <title>Metabolic potential of uncultured bacteria and archaea associated with petroleum seepage in deep-sea sediments.</title>
        <authorList>
            <person name="Dong X."/>
            <person name="Hubert C."/>
        </authorList>
    </citation>
    <scope>NUCLEOTIDE SEQUENCE [LARGE SCALE GENOMIC DNA]</scope>
    <source>
        <strain evidence="8">E44_bin18</strain>
    </source>
</reference>
<dbReference type="FunFam" id="3.20.20.70:FF:000044">
    <property type="entry name" value="Deoxyribose-phosphate aldolase"/>
    <property type="match status" value="1"/>
</dbReference>
<comment type="similarity">
    <text evidence="1 7">Belongs to the DeoC/FbaB aldolase family. DeoC type 1 subfamily.</text>
</comment>
<name>A0A523UTN9_UNCT6</name>
<evidence type="ECO:0000313" key="8">
    <source>
        <dbReference type="EMBL" id="TET45641.1"/>
    </source>
</evidence>
<proteinExistence type="inferred from homology"/>
<evidence type="ECO:0000256" key="5">
    <source>
        <dbReference type="ARBA" id="ARBA00048791"/>
    </source>
</evidence>
<gene>
    <name evidence="7 8" type="primary">deoC</name>
    <name evidence="8" type="ORF">E3J62_06715</name>
</gene>
<evidence type="ECO:0000256" key="3">
    <source>
        <dbReference type="ARBA" id="ARBA00023239"/>
    </source>
</evidence>
<dbReference type="EMBL" id="SOJN01000078">
    <property type="protein sequence ID" value="TET45641.1"/>
    <property type="molecule type" value="Genomic_DNA"/>
</dbReference>
<dbReference type="PANTHER" id="PTHR10889:SF1">
    <property type="entry name" value="DEOXYRIBOSE-PHOSPHATE ALDOLASE"/>
    <property type="match status" value="1"/>
</dbReference>
<dbReference type="Gene3D" id="3.20.20.70">
    <property type="entry name" value="Aldolase class I"/>
    <property type="match status" value="1"/>
</dbReference>
<comment type="subcellular location">
    <subcellularLocation>
        <location evidence="7">Cytoplasm</location>
    </subcellularLocation>
</comment>
<dbReference type="Pfam" id="PF01791">
    <property type="entry name" value="DeoC"/>
    <property type="match status" value="1"/>
</dbReference>
<dbReference type="GO" id="GO:0016052">
    <property type="term" value="P:carbohydrate catabolic process"/>
    <property type="evidence" value="ECO:0007669"/>
    <property type="project" value="TreeGrafter"/>
</dbReference>
<feature type="active site" description="Proton donor/acceptor" evidence="7">
    <location>
        <position position="184"/>
    </location>
</feature>
<evidence type="ECO:0000256" key="7">
    <source>
        <dbReference type="HAMAP-Rule" id="MF_00114"/>
    </source>
</evidence>
<organism evidence="8 9">
    <name type="scientific">candidate division TA06 bacterium</name>
    <dbReference type="NCBI Taxonomy" id="2250710"/>
    <lineage>
        <taxon>Bacteria</taxon>
        <taxon>Bacteria division TA06</taxon>
    </lineage>
</organism>
<evidence type="ECO:0000313" key="9">
    <source>
        <dbReference type="Proteomes" id="UP000315525"/>
    </source>
</evidence>
<dbReference type="InterPro" id="IPR013785">
    <property type="entry name" value="Aldolase_TIM"/>
</dbReference>
<comment type="catalytic activity">
    <reaction evidence="5 7">
        <text>2-deoxy-D-ribose 5-phosphate = D-glyceraldehyde 3-phosphate + acetaldehyde</text>
        <dbReference type="Rhea" id="RHEA:12821"/>
        <dbReference type="ChEBI" id="CHEBI:15343"/>
        <dbReference type="ChEBI" id="CHEBI:59776"/>
        <dbReference type="ChEBI" id="CHEBI:62877"/>
        <dbReference type="EC" id="4.1.2.4"/>
    </reaction>
</comment>
<comment type="caution">
    <text evidence="8">The sequence shown here is derived from an EMBL/GenBank/DDBJ whole genome shotgun (WGS) entry which is preliminary data.</text>
</comment>
<dbReference type="PANTHER" id="PTHR10889">
    <property type="entry name" value="DEOXYRIBOSE-PHOSPHATE ALDOLASE"/>
    <property type="match status" value="1"/>
</dbReference>
<accession>A0A523UTN9</accession>
<evidence type="ECO:0000256" key="1">
    <source>
        <dbReference type="ARBA" id="ARBA00010936"/>
    </source>
</evidence>
<keyword evidence="2 7" id="KW-0963">Cytoplasm</keyword>
<dbReference type="GO" id="GO:0005737">
    <property type="term" value="C:cytoplasm"/>
    <property type="evidence" value="ECO:0007669"/>
    <property type="project" value="UniProtKB-SubCell"/>
</dbReference>
<dbReference type="CDD" id="cd00959">
    <property type="entry name" value="DeoC"/>
    <property type="match status" value="1"/>
</dbReference>
<dbReference type="InterPro" id="IPR002915">
    <property type="entry name" value="DeoC/FbaB/LacD_aldolase"/>
</dbReference>
<dbReference type="GO" id="GO:0004139">
    <property type="term" value="F:deoxyribose-phosphate aldolase activity"/>
    <property type="evidence" value="ECO:0007669"/>
    <property type="project" value="UniProtKB-UniRule"/>
</dbReference>
<dbReference type="SUPFAM" id="SSF51569">
    <property type="entry name" value="Aldolase"/>
    <property type="match status" value="1"/>
</dbReference>
<feature type="active site" description="Schiff-base intermediate with acetaldehyde" evidence="7">
    <location>
        <position position="155"/>
    </location>
</feature>
<evidence type="ECO:0000256" key="2">
    <source>
        <dbReference type="ARBA" id="ARBA00022490"/>
    </source>
</evidence>
<evidence type="ECO:0000256" key="4">
    <source>
        <dbReference type="ARBA" id="ARBA00023270"/>
    </source>
</evidence>